<keyword evidence="2" id="KW-1185">Reference proteome</keyword>
<proteinExistence type="predicted"/>
<sequence>MNSESGHSNIVEPYYNIVDGLIQQVSNLQSRIQSIESISLSNSVDHWFDHTDNMQNTSSGFRKYSSIDDLYIPPSTHSTPSKTSWKI</sequence>
<dbReference type="AlphaFoldDB" id="A0AAV8XFD8"/>
<dbReference type="EMBL" id="JANEYF010003318">
    <property type="protein sequence ID" value="KAJ8937466.1"/>
    <property type="molecule type" value="Genomic_DNA"/>
</dbReference>
<protein>
    <submittedName>
        <fullName evidence="1">Uncharacterized protein</fullName>
    </submittedName>
</protein>
<name>A0AAV8XFD8_9CUCU</name>
<accession>A0AAV8XFD8</accession>
<dbReference type="Proteomes" id="UP001162156">
    <property type="component" value="Unassembled WGS sequence"/>
</dbReference>
<gene>
    <name evidence="1" type="ORF">NQ314_011855</name>
</gene>
<evidence type="ECO:0000313" key="1">
    <source>
        <dbReference type="EMBL" id="KAJ8937466.1"/>
    </source>
</evidence>
<evidence type="ECO:0000313" key="2">
    <source>
        <dbReference type="Proteomes" id="UP001162156"/>
    </source>
</evidence>
<organism evidence="1 2">
    <name type="scientific">Rhamnusium bicolor</name>
    <dbReference type="NCBI Taxonomy" id="1586634"/>
    <lineage>
        <taxon>Eukaryota</taxon>
        <taxon>Metazoa</taxon>
        <taxon>Ecdysozoa</taxon>
        <taxon>Arthropoda</taxon>
        <taxon>Hexapoda</taxon>
        <taxon>Insecta</taxon>
        <taxon>Pterygota</taxon>
        <taxon>Neoptera</taxon>
        <taxon>Endopterygota</taxon>
        <taxon>Coleoptera</taxon>
        <taxon>Polyphaga</taxon>
        <taxon>Cucujiformia</taxon>
        <taxon>Chrysomeloidea</taxon>
        <taxon>Cerambycidae</taxon>
        <taxon>Lepturinae</taxon>
        <taxon>Rhagiini</taxon>
        <taxon>Rhamnusium</taxon>
    </lineage>
</organism>
<reference evidence="1" key="1">
    <citation type="journal article" date="2023" name="Insect Mol. Biol.">
        <title>Genome sequencing provides insights into the evolution of gene families encoding plant cell wall-degrading enzymes in longhorned beetles.</title>
        <authorList>
            <person name="Shin N.R."/>
            <person name="Okamura Y."/>
            <person name="Kirsch R."/>
            <person name="Pauchet Y."/>
        </authorList>
    </citation>
    <scope>NUCLEOTIDE SEQUENCE</scope>
    <source>
        <strain evidence="1">RBIC_L_NR</strain>
    </source>
</reference>
<comment type="caution">
    <text evidence="1">The sequence shown here is derived from an EMBL/GenBank/DDBJ whole genome shotgun (WGS) entry which is preliminary data.</text>
</comment>